<proteinExistence type="predicted"/>
<dbReference type="Pfam" id="PF00248">
    <property type="entry name" value="Aldo_ket_red"/>
    <property type="match status" value="1"/>
</dbReference>
<dbReference type="AlphaFoldDB" id="A0A286RC39"/>
<reference evidence="2 3" key="1">
    <citation type="journal article" name="Front. Microbiol.">
        <title>Sugar Metabolism of the First Thermophilic Planctomycete Thermogutta terrifontis: Comparative Genomic and Transcriptomic Approaches.</title>
        <authorList>
            <person name="Elcheninov A.G."/>
            <person name="Menzel P."/>
            <person name="Gudbergsdottir S.R."/>
            <person name="Slesarev A.I."/>
            <person name="Kadnikov V.V."/>
            <person name="Krogh A."/>
            <person name="Bonch-Osmolovskaya E.A."/>
            <person name="Peng X."/>
            <person name="Kublanov I.V."/>
        </authorList>
    </citation>
    <scope>NUCLEOTIDE SEQUENCE [LARGE SCALE GENOMIC DNA]</scope>
    <source>
        <strain evidence="2 3">R1</strain>
    </source>
</reference>
<evidence type="ECO:0000313" key="3">
    <source>
        <dbReference type="Proteomes" id="UP000215086"/>
    </source>
</evidence>
<dbReference type="InterPro" id="IPR023210">
    <property type="entry name" value="NADP_OxRdtase_dom"/>
</dbReference>
<sequence length="356" mass="40358">MDSRELNRREFVRITTTAATAAAAGMAVASGSAAPADRGDPTKTRSYNENMEYRRLGRTNLWLSAIGLGGHWKKIPYEYNTPEFKKNRREVIAACLDHGINYVDACWDHEVIAYGEAIKGRRDEIYFGYSFGAHESRFPEWGGSLQKMKEGFEMGLKAGGLDYVDLWRITMHEQTSRSNTEKEIEIAMEALEWAKRTGKARFTGVSSHDRNWITEAVAKYPQLEVIVTPYTAGSKRAPQGSMFEAFEKYDVGFIGIKPFASGAVFKSRGMPDSPTKEEDDRRARLVLRYVLSCPQLTTAIPGLITVDQVKNAALAIIERRKEDLSASEQAEVQEIADHMWKNLPHDYGWLRQWEWV</sequence>
<dbReference type="OrthoDB" id="9773828at2"/>
<dbReference type="RefSeq" id="WP_157731666.1">
    <property type="nucleotide sequence ID" value="NZ_CP018477.1"/>
</dbReference>
<dbReference type="Gene3D" id="3.20.20.100">
    <property type="entry name" value="NADP-dependent oxidoreductase domain"/>
    <property type="match status" value="1"/>
</dbReference>
<dbReference type="SUPFAM" id="SSF51430">
    <property type="entry name" value="NAD(P)-linked oxidoreductase"/>
    <property type="match status" value="1"/>
</dbReference>
<protein>
    <submittedName>
        <fullName evidence="2">Aldo-keto reductase</fullName>
    </submittedName>
</protein>
<dbReference type="PROSITE" id="PS51318">
    <property type="entry name" value="TAT"/>
    <property type="match status" value="1"/>
</dbReference>
<dbReference type="InterPro" id="IPR053135">
    <property type="entry name" value="AKR2_Oxidoreductase"/>
</dbReference>
<gene>
    <name evidence="2" type="ORF">THTE_0895</name>
</gene>
<dbReference type="Proteomes" id="UP000215086">
    <property type="component" value="Chromosome"/>
</dbReference>
<dbReference type="KEGG" id="ttf:THTE_0895"/>
<dbReference type="InterPro" id="IPR006311">
    <property type="entry name" value="TAT_signal"/>
</dbReference>
<dbReference type="EMBL" id="CP018477">
    <property type="protein sequence ID" value="ASV73497.1"/>
    <property type="molecule type" value="Genomic_DNA"/>
</dbReference>
<name>A0A286RC39_9BACT</name>
<dbReference type="PANTHER" id="PTHR43312:SF1">
    <property type="entry name" value="NADP-DEPENDENT OXIDOREDUCTASE DOMAIN-CONTAINING PROTEIN"/>
    <property type="match status" value="1"/>
</dbReference>
<dbReference type="InterPro" id="IPR036812">
    <property type="entry name" value="NAD(P)_OxRdtase_dom_sf"/>
</dbReference>
<dbReference type="PANTHER" id="PTHR43312">
    <property type="entry name" value="D-THREO-ALDOSE 1-DEHYDROGENASE"/>
    <property type="match status" value="1"/>
</dbReference>
<organism evidence="2 3">
    <name type="scientific">Thermogutta terrifontis</name>
    <dbReference type="NCBI Taxonomy" id="1331910"/>
    <lineage>
        <taxon>Bacteria</taxon>
        <taxon>Pseudomonadati</taxon>
        <taxon>Planctomycetota</taxon>
        <taxon>Planctomycetia</taxon>
        <taxon>Pirellulales</taxon>
        <taxon>Thermoguttaceae</taxon>
        <taxon>Thermogutta</taxon>
    </lineage>
</organism>
<keyword evidence="3" id="KW-1185">Reference proteome</keyword>
<evidence type="ECO:0000259" key="1">
    <source>
        <dbReference type="Pfam" id="PF00248"/>
    </source>
</evidence>
<accession>A0A286RC39</accession>
<evidence type="ECO:0000313" key="2">
    <source>
        <dbReference type="EMBL" id="ASV73497.1"/>
    </source>
</evidence>
<feature type="domain" description="NADP-dependent oxidoreductase" evidence="1">
    <location>
        <begin position="67"/>
        <end position="299"/>
    </location>
</feature>